<dbReference type="SUPFAM" id="SSF56281">
    <property type="entry name" value="Metallo-hydrolase/oxidoreductase"/>
    <property type="match status" value="1"/>
</dbReference>
<comment type="caution">
    <text evidence="5">The sequence shown here is derived from an EMBL/GenBank/DDBJ whole genome shotgun (WGS) entry which is preliminary data.</text>
</comment>
<organism evidence="5 6">
    <name type="scientific">Exophiala sideris</name>
    <dbReference type="NCBI Taxonomy" id="1016849"/>
    <lineage>
        <taxon>Eukaryota</taxon>
        <taxon>Fungi</taxon>
        <taxon>Dikarya</taxon>
        <taxon>Ascomycota</taxon>
        <taxon>Pezizomycotina</taxon>
        <taxon>Eurotiomycetes</taxon>
        <taxon>Chaetothyriomycetidae</taxon>
        <taxon>Chaetothyriales</taxon>
        <taxon>Herpotrichiellaceae</taxon>
        <taxon>Exophiala</taxon>
    </lineage>
</organism>
<evidence type="ECO:0000256" key="3">
    <source>
        <dbReference type="ARBA" id="ARBA00022801"/>
    </source>
</evidence>
<evidence type="ECO:0008006" key="7">
    <source>
        <dbReference type="Google" id="ProtNLM"/>
    </source>
</evidence>
<evidence type="ECO:0000256" key="4">
    <source>
        <dbReference type="ARBA" id="ARBA00022833"/>
    </source>
</evidence>
<proteinExistence type="inferred from homology"/>
<evidence type="ECO:0000313" key="6">
    <source>
        <dbReference type="Proteomes" id="UP001345691"/>
    </source>
</evidence>
<gene>
    <name evidence="5" type="ORF">LTR69_008230</name>
</gene>
<evidence type="ECO:0000256" key="1">
    <source>
        <dbReference type="ARBA" id="ARBA00007749"/>
    </source>
</evidence>
<keyword evidence="2" id="KW-0479">Metal-binding</keyword>
<keyword evidence="3" id="KW-0378">Hydrolase</keyword>
<dbReference type="PANTHER" id="PTHR42978:SF5">
    <property type="entry name" value="METALLO-BETA-LACTAMASE DOMAIN-CONTAINING PROTEIN"/>
    <property type="match status" value="1"/>
</dbReference>
<protein>
    <recommendedName>
        <fullName evidence="7">Metallo-beta-lactamase domain-containing protein</fullName>
    </recommendedName>
</protein>
<dbReference type="InterPro" id="IPR036866">
    <property type="entry name" value="RibonucZ/Hydroxyglut_hydro"/>
</dbReference>
<keyword evidence="6" id="KW-1185">Reference proteome</keyword>
<sequence>MASSKRFAVPEGAVAQVRIIDSTTSIKNIETEHLMGPAMPGMPVMPEIPTWSFLVESGTGRKALFDLGVPPSWRDFSPAVTDRLFESKWEISSEKHVADILRDEGVDLSSINSIVWSPGSGMGTDTIDAPSHWHWDHLGDPSTFPGSTELVVGPGFKDAFFPGYPAKKDSPVRESDFAGRDVREISFEGKEVLQFGQLRAVDFFGDGSFYLVDTPGHAVGHLAGLARTTRDTFMMMGGDLCHHGGEIRPSELLPLPAEIHLSSSTNYHNGICPGAAFEAIQKSRSRDSNEPFFEPTMGLDIPLAIRTIKKVQEADAQDDVLFIYAHDSTIKGIVDLFPRPANDWKAKGWREKVYWKFLEDLEGALKEQ</sequence>
<comment type="similarity">
    <text evidence="1">Belongs to the metallo-beta-lactamase superfamily.</text>
</comment>
<dbReference type="InterPro" id="IPR051013">
    <property type="entry name" value="MBL_superfamily_lactonases"/>
</dbReference>
<dbReference type="PANTHER" id="PTHR42978">
    <property type="entry name" value="QUORUM-QUENCHING LACTONASE YTNP-RELATED-RELATED"/>
    <property type="match status" value="1"/>
</dbReference>
<evidence type="ECO:0000256" key="2">
    <source>
        <dbReference type="ARBA" id="ARBA00022723"/>
    </source>
</evidence>
<accession>A0ABR0J602</accession>
<dbReference type="CDD" id="cd07730">
    <property type="entry name" value="metallo-hydrolase-like_MBL-fold"/>
    <property type="match status" value="1"/>
</dbReference>
<dbReference type="Gene3D" id="3.60.15.10">
    <property type="entry name" value="Ribonuclease Z/Hydroxyacylglutathione hydrolase-like"/>
    <property type="match status" value="1"/>
</dbReference>
<evidence type="ECO:0000313" key="5">
    <source>
        <dbReference type="EMBL" id="KAK5055854.1"/>
    </source>
</evidence>
<dbReference type="Proteomes" id="UP001345691">
    <property type="component" value="Unassembled WGS sequence"/>
</dbReference>
<reference evidence="5 6" key="1">
    <citation type="submission" date="2023-08" db="EMBL/GenBank/DDBJ databases">
        <title>Black Yeasts Isolated from many extreme environments.</title>
        <authorList>
            <person name="Coleine C."/>
            <person name="Stajich J.E."/>
            <person name="Selbmann L."/>
        </authorList>
    </citation>
    <scope>NUCLEOTIDE SEQUENCE [LARGE SCALE GENOMIC DNA]</scope>
    <source>
        <strain evidence="5 6">CCFEE 6328</strain>
    </source>
</reference>
<dbReference type="EMBL" id="JAVRRF010000019">
    <property type="protein sequence ID" value="KAK5055854.1"/>
    <property type="molecule type" value="Genomic_DNA"/>
</dbReference>
<name>A0ABR0J602_9EURO</name>
<keyword evidence="4" id="KW-0862">Zinc</keyword>